<feature type="transmembrane region" description="Helical" evidence="1">
    <location>
        <begin position="20"/>
        <end position="40"/>
    </location>
</feature>
<feature type="transmembrane region" description="Helical" evidence="1">
    <location>
        <begin position="158"/>
        <end position="178"/>
    </location>
</feature>
<keyword evidence="1" id="KW-0812">Transmembrane</keyword>
<name>A0A916WIS3_9MICO</name>
<dbReference type="Proteomes" id="UP000606922">
    <property type="component" value="Unassembled WGS sequence"/>
</dbReference>
<evidence type="ECO:0000313" key="3">
    <source>
        <dbReference type="Proteomes" id="UP000606922"/>
    </source>
</evidence>
<reference evidence="2" key="2">
    <citation type="submission" date="2020-09" db="EMBL/GenBank/DDBJ databases">
        <authorList>
            <person name="Sun Q."/>
            <person name="Zhou Y."/>
        </authorList>
    </citation>
    <scope>NUCLEOTIDE SEQUENCE</scope>
    <source>
        <strain evidence="2">CGMCC 1.12813</strain>
    </source>
</reference>
<reference evidence="2" key="1">
    <citation type="journal article" date="2014" name="Int. J. Syst. Evol. Microbiol.">
        <title>Complete genome sequence of Corynebacterium casei LMG S-19264T (=DSM 44701T), isolated from a smear-ripened cheese.</title>
        <authorList>
            <consortium name="US DOE Joint Genome Institute (JGI-PGF)"/>
            <person name="Walter F."/>
            <person name="Albersmeier A."/>
            <person name="Kalinowski J."/>
            <person name="Ruckert C."/>
        </authorList>
    </citation>
    <scope>NUCLEOTIDE SEQUENCE</scope>
    <source>
        <strain evidence="2">CGMCC 1.12813</strain>
    </source>
</reference>
<feature type="transmembrane region" description="Helical" evidence="1">
    <location>
        <begin position="78"/>
        <end position="98"/>
    </location>
</feature>
<feature type="transmembrane region" description="Helical" evidence="1">
    <location>
        <begin position="129"/>
        <end position="146"/>
    </location>
</feature>
<feature type="transmembrane region" description="Helical" evidence="1">
    <location>
        <begin position="46"/>
        <end position="66"/>
    </location>
</feature>
<organism evidence="2 3">
    <name type="scientific">Conyzicola nivalis</name>
    <dbReference type="NCBI Taxonomy" id="1477021"/>
    <lineage>
        <taxon>Bacteria</taxon>
        <taxon>Bacillati</taxon>
        <taxon>Actinomycetota</taxon>
        <taxon>Actinomycetes</taxon>
        <taxon>Micrococcales</taxon>
        <taxon>Microbacteriaceae</taxon>
        <taxon>Conyzicola</taxon>
    </lineage>
</organism>
<dbReference type="RefSeq" id="WP_188510447.1">
    <property type="nucleotide sequence ID" value="NZ_BMGB01000001.1"/>
</dbReference>
<dbReference type="AlphaFoldDB" id="A0A916WIS3"/>
<gene>
    <name evidence="2" type="ORF">GCM10010979_19730</name>
</gene>
<keyword evidence="1" id="KW-1133">Transmembrane helix</keyword>
<evidence type="ECO:0000256" key="1">
    <source>
        <dbReference type="SAM" id="Phobius"/>
    </source>
</evidence>
<comment type="caution">
    <text evidence="2">The sequence shown here is derived from an EMBL/GenBank/DDBJ whole genome shotgun (WGS) entry which is preliminary data.</text>
</comment>
<dbReference type="EMBL" id="BMGB01000001">
    <property type="protein sequence ID" value="GGB05099.1"/>
    <property type="molecule type" value="Genomic_DNA"/>
</dbReference>
<keyword evidence="1" id="KW-0472">Membrane</keyword>
<proteinExistence type="predicted"/>
<protein>
    <submittedName>
        <fullName evidence="2">Uncharacterized protein</fullName>
    </submittedName>
</protein>
<sequence>MRDDTAQQLDPLSGITARLFAIGAVVVALVVAFAMSAFTADQTNNWWLQAAALAAISASGYCYVRAASAFRAPFPRGALVVVCLLALLAVVLEAAAQWGTNSVVRDDWAPVSLAILTLTFGSWRPGWEILASTVVCAVVIGSLAFARSAGFDADVPAIVFAVLSATPVLATGAAASAFSRSLVDSLLAWRSAVSRPPASVPDGFEPPASARASHLVHLDEQVYPFLERVARQPGLSAADGERARMLARELRTLLVLDAERSWLSRIVRGADDRHRFAERLGEAERGFIRALVSHLRTSAAFDDERMRVMLHGSEWEATCTIVVPCRPSHNPRVHLAPYVAVGRSVFGTVSWNLAHDNTLTITLTFDPNANHEETL</sequence>
<accession>A0A916WIS3</accession>
<keyword evidence="3" id="KW-1185">Reference proteome</keyword>
<evidence type="ECO:0000313" key="2">
    <source>
        <dbReference type="EMBL" id="GGB05099.1"/>
    </source>
</evidence>